<accession>F0WQG4</accession>
<dbReference type="EMBL" id="FR824244">
    <property type="protein sequence ID" value="CCA23573.1"/>
    <property type="molecule type" value="Genomic_DNA"/>
</dbReference>
<dbReference type="HOGENOM" id="CLU_1698740_0_0_1"/>
<feature type="coiled-coil region" evidence="4">
    <location>
        <begin position="63"/>
        <end position="97"/>
    </location>
</feature>
<dbReference type="PANTHER" id="PTHR13168:SF0">
    <property type="entry name" value="C-MYC-BINDING PROTEIN"/>
    <property type="match status" value="1"/>
</dbReference>
<evidence type="ECO:0000256" key="1">
    <source>
        <dbReference type="ARBA" id="ARBA00004123"/>
    </source>
</evidence>
<dbReference type="GO" id="GO:0003713">
    <property type="term" value="F:transcription coactivator activity"/>
    <property type="evidence" value="ECO:0007669"/>
    <property type="project" value="InterPro"/>
</dbReference>
<gene>
    <name evidence="5" type="primary">AlNc14C199G8635</name>
    <name evidence="5" type="ORF">ALNC14_097170</name>
</gene>
<keyword evidence="4" id="KW-0175">Coiled coil</keyword>
<proteinExistence type="inferred from homology"/>
<protein>
    <submittedName>
        <fullName evidence="5">Uncharacterized protein AlNc14C199G8635</fullName>
    </submittedName>
</protein>
<dbReference type="AlphaFoldDB" id="F0WQG4"/>
<comment type="subcellular location">
    <subcellularLocation>
        <location evidence="1">Nucleus</location>
    </subcellularLocation>
</comment>
<evidence type="ECO:0000256" key="2">
    <source>
        <dbReference type="ARBA" id="ARBA00009389"/>
    </source>
</evidence>
<dbReference type="Gene3D" id="6.10.250.1060">
    <property type="match status" value="1"/>
</dbReference>
<organism evidence="5">
    <name type="scientific">Albugo laibachii Nc14</name>
    <dbReference type="NCBI Taxonomy" id="890382"/>
    <lineage>
        <taxon>Eukaryota</taxon>
        <taxon>Sar</taxon>
        <taxon>Stramenopiles</taxon>
        <taxon>Oomycota</taxon>
        <taxon>Peronosporomycetes</taxon>
        <taxon>Albuginales</taxon>
        <taxon>Albuginaceae</taxon>
        <taxon>Albugo</taxon>
    </lineage>
</organism>
<dbReference type="PANTHER" id="PTHR13168">
    <property type="entry name" value="ASSOCIATE OF C-MYC AMY-1"/>
    <property type="match status" value="1"/>
</dbReference>
<keyword evidence="3" id="KW-0539">Nucleus</keyword>
<dbReference type="InterPro" id="IPR026060">
    <property type="entry name" value="AMY1"/>
</dbReference>
<evidence type="ECO:0000256" key="4">
    <source>
        <dbReference type="SAM" id="Coils"/>
    </source>
</evidence>
<sequence length="155" mass="17820">MSSNTTYQTPEAKKEEFRKYLEKSGVVDALTKVLVGLYEVNDKPSNAVDYLKRFLGAPTGVDIDALRAENEELKKKNAELIQTIEELNKRVRDDAADPCDVLMRIVFVRLHYSYYPMKRMPANQTTPAIWQVELSRRMRGRSILSLSKSVFCDLK</sequence>
<dbReference type="CDD" id="cd21937">
    <property type="entry name" value="ZIP_MycBP-like"/>
    <property type="match status" value="1"/>
</dbReference>
<evidence type="ECO:0000256" key="3">
    <source>
        <dbReference type="ARBA" id="ARBA00023242"/>
    </source>
</evidence>
<evidence type="ECO:0000313" key="5">
    <source>
        <dbReference type="EMBL" id="CCA23573.1"/>
    </source>
</evidence>
<name>F0WQG4_9STRA</name>
<comment type="similarity">
    <text evidence="2">Belongs to the AMY1 family.</text>
</comment>
<reference evidence="5" key="1">
    <citation type="journal article" date="2011" name="PLoS Biol.">
        <title>Gene gain and loss during evolution of obligate parasitism in the white rust pathogen of Arabidopsis thaliana.</title>
        <authorList>
            <person name="Kemen E."/>
            <person name="Gardiner A."/>
            <person name="Schultz-Larsen T."/>
            <person name="Kemen A.C."/>
            <person name="Balmuth A.L."/>
            <person name="Robert-Seilaniantz A."/>
            <person name="Bailey K."/>
            <person name="Holub E."/>
            <person name="Studholme D.J."/>
            <person name="Maclean D."/>
            <person name="Jones J.D."/>
        </authorList>
    </citation>
    <scope>NUCLEOTIDE SEQUENCE</scope>
</reference>
<reference evidence="5" key="2">
    <citation type="submission" date="2011-02" db="EMBL/GenBank/DDBJ databases">
        <authorList>
            <person name="MacLean D."/>
        </authorList>
    </citation>
    <scope>NUCLEOTIDE SEQUENCE</scope>
</reference>
<dbReference type="PRINTS" id="PR02028">
    <property type="entry name" value="CMYCBINDINGP"/>
</dbReference>
<dbReference type="GO" id="GO:0005634">
    <property type="term" value="C:nucleus"/>
    <property type="evidence" value="ECO:0007669"/>
    <property type="project" value="UniProtKB-SubCell"/>
</dbReference>